<dbReference type="Gene3D" id="3.90.1510.10">
    <property type="entry name" value="Glycerate kinase, domain 2"/>
    <property type="match status" value="1"/>
</dbReference>
<keyword evidence="2" id="KW-0808">Transferase</keyword>
<dbReference type="GO" id="GO:0008887">
    <property type="term" value="F:glycerate kinase activity"/>
    <property type="evidence" value="ECO:0007669"/>
    <property type="project" value="InterPro"/>
</dbReference>
<sequence length="314" mass="31755">MRANKSRIALQGATAVIEFAEICGLAGVQDLAPRPWDTSSFGVGLAAREALIQGAKHLLIALGGSASTDGGLGLLAGLGYQLLDANGDEVPPTASGLLRVSSIGPSVNQELIDGCTWTLLVDVDSPACGPFGAAHVFGPQKGLSEAECYQVDAAMREWCRVVAHHSGRFTVGELEELPGAGAAGGIAVAASGVIGAQIESGAEAIARLTDLSSAVDDVDAVVIGEGRLDEQTLAGKGPAFVAAIAKAAGKPVYALAGSSTLTAKQGEELGIRTKSDVVTLVEVAGSLDAALGDPRIWLVKAIEVLGQRLQASGL</sequence>
<keyword evidence="3" id="KW-0418">Kinase</keyword>
<dbReference type="NCBIfam" id="TIGR00045">
    <property type="entry name" value="glycerate kinase"/>
    <property type="match status" value="1"/>
</dbReference>
<accession>A0A6J7Q1B8</accession>
<dbReference type="SUPFAM" id="SSF110738">
    <property type="entry name" value="Glycerate kinase I"/>
    <property type="match status" value="1"/>
</dbReference>
<evidence type="ECO:0000256" key="3">
    <source>
        <dbReference type="ARBA" id="ARBA00022777"/>
    </source>
</evidence>
<proteinExistence type="inferred from homology"/>
<dbReference type="GO" id="GO:0031388">
    <property type="term" value="P:organic acid phosphorylation"/>
    <property type="evidence" value="ECO:0007669"/>
    <property type="project" value="InterPro"/>
</dbReference>
<dbReference type="Gene3D" id="3.40.50.10350">
    <property type="entry name" value="Glycerate kinase, domain 1"/>
    <property type="match status" value="1"/>
</dbReference>
<evidence type="ECO:0000313" key="4">
    <source>
        <dbReference type="EMBL" id="CAB5011467.1"/>
    </source>
</evidence>
<gene>
    <name evidence="4" type="ORF">UFOPK4092_00412</name>
</gene>
<name>A0A6J7Q1B8_9ZZZZ</name>
<protein>
    <submittedName>
        <fullName evidence="4">Unannotated protein</fullName>
    </submittedName>
</protein>
<reference evidence="4" key="1">
    <citation type="submission" date="2020-05" db="EMBL/GenBank/DDBJ databases">
        <authorList>
            <person name="Chiriac C."/>
            <person name="Salcher M."/>
            <person name="Ghai R."/>
            <person name="Kavagutti S V."/>
        </authorList>
    </citation>
    <scope>NUCLEOTIDE SEQUENCE</scope>
</reference>
<dbReference type="Pfam" id="PF02595">
    <property type="entry name" value="Gly_kinase"/>
    <property type="match status" value="1"/>
</dbReference>
<comment type="similarity">
    <text evidence="1">Belongs to the glycerate kinase type-1 family.</text>
</comment>
<dbReference type="AlphaFoldDB" id="A0A6J7Q1B8"/>
<dbReference type="PANTHER" id="PTHR21599:SF0">
    <property type="entry name" value="GLYCERATE KINASE"/>
    <property type="match status" value="1"/>
</dbReference>
<dbReference type="InterPro" id="IPR018193">
    <property type="entry name" value="Glyc_kinase_flavodox-like_fold"/>
</dbReference>
<dbReference type="InterPro" id="IPR004381">
    <property type="entry name" value="Glycerate_kinase"/>
</dbReference>
<dbReference type="EMBL" id="CAFBPJ010000029">
    <property type="protein sequence ID" value="CAB5011467.1"/>
    <property type="molecule type" value="Genomic_DNA"/>
</dbReference>
<dbReference type="InterPro" id="IPR036129">
    <property type="entry name" value="Glycerate_kinase_sf"/>
</dbReference>
<evidence type="ECO:0000256" key="1">
    <source>
        <dbReference type="ARBA" id="ARBA00006284"/>
    </source>
</evidence>
<organism evidence="4">
    <name type="scientific">freshwater metagenome</name>
    <dbReference type="NCBI Taxonomy" id="449393"/>
    <lineage>
        <taxon>unclassified sequences</taxon>
        <taxon>metagenomes</taxon>
        <taxon>ecological metagenomes</taxon>
    </lineage>
</organism>
<dbReference type="PANTHER" id="PTHR21599">
    <property type="entry name" value="GLYCERATE KINASE"/>
    <property type="match status" value="1"/>
</dbReference>
<evidence type="ECO:0000256" key="2">
    <source>
        <dbReference type="ARBA" id="ARBA00022679"/>
    </source>
</evidence>
<dbReference type="InterPro" id="IPR018197">
    <property type="entry name" value="Glycerate_kinase_RE-like"/>
</dbReference>